<dbReference type="SUPFAM" id="SSF51445">
    <property type="entry name" value="(Trans)glycosidases"/>
    <property type="match status" value="1"/>
</dbReference>
<sequence>MVITLNPADLTGEAAQSSLFGGNVLASRGDLTGDGSYAEAIEALGVTDIRYPGGAITEYMFDIANPDADYVVDPSTGETIPFIPISDFMAYASDNDHTVTIVVPVNKNLGDEVDANGNRFAQIDEAELRTFINDVSSGVYGDAEISAFEIGNEYWGCGAMTSVEYGRVASQMSEIISDELDTVIVQGGGDTSEIDVVFQMGYNYGDARLSDAYDGWSAEDTIEDLALRYPDAGIDDGFIYASGNMNWGGINNALVQAEFNADEAAAADGIVSHLYSRGADMAHTRTGDLRMIEEQWLDKEGFEDLKVYITEWNQKSVASLDKLTDYGLYQAHEMLNIVEEFMAYDVEVAHVWPLIQNTKNPLATGFEYDEKSPAGEMFTMMSQTLPGKSMIDFAPVAQDTEFKAGDVDVHGFAGDDQLVFYIASNSQTESTSTDIDISQLVAAFGTIETTRLGVDDGDLPGSTLSSPNVERLDQSEIYEDGFLTADLQPGEILQVVITNVVPTDDFADTFNAANSAGAGMDAATLLDDLIDEASAGDVVTPEQEAPVDAPAPMVMTNGLFAANVVDQDEPLSATADDATPSVINEPSDPTPFESEYAVTDQGDFEQPQDAQPADLTSTPPAPNAFAMSLLSVDDIPTVDLPTPDDEPYLDPVEEDDDPVGRALEASGGSGIAMAFLPLLALLGIG</sequence>
<evidence type="ECO:0000313" key="3">
    <source>
        <dbReference type="Proteomes" id="UP000064920"/>
    </source>
</evidence>
<dbReference type="InterPro" id="IPR017853">
    <property type="entry name" value="GH"/>
</dbReference>
<organism evidence="2 3">
    <name type="scientific">Celeribacter marinus</name>
    <dbReference type="NCBI Taxonomy" id="1397108"/>
    <lineage>
        <taxon>Bacteria</taxon>
        <taxon>Pseudomonadati</taxon>
        <taxon>Pseudomonadota</taxon>
        <taxon>Alphaproteobacteria</taxon>
        <taxon>Rhodobacterales</taxon>
        <taxon>Roseobacteraceae</taxon>
        <taxon>Celeribacter</taxon>
    </lineage>
</organism>
<dbReference type="RefSeq" id="WP_062214977.1">
    <property type="nucleotide sequence ID" value="NZ_CP012023.1"/>
</dbReference>
<proteinExistence type="predicted"/>
<feature type="compositionally biased region" description="Acidic residues" evidence="1">
    <location>
        <begin position="642"/>
        <end position="657"/>
    </location>
</feature>
<keyword evidence="3" id="KW-1185">Reference proteome</keyword>
<protein>
    <submittedName>
        <fullName evidence="2">Type I secretion target repeat protein</fullName>
    </submittedName>
</protein>
<evidence type="ECO:0000313" key="2">
    <source>
        <dbReference type="EMBL" id="ALI54220.1"/>
    </source>
</evidence>
<dbReference type="Proteomes" id="UP000064920">
    <property type="component" value="Chromosome"/>
</dbReference>
<dbReference type="PATRIC" id="fig|1397108.4.peg.281"/>
<dbReference type="AlphaFoldDB" id="A0A0P0A7A5"/>
<accession>A0A0P0A7A5</accession>
<name>A0A0P0A7A5_9RHOB</name>
<dbReference type="KEGG" id="cmar:IMCC12053_270"/>
<feature type="region of interest" description="Disordered" evidence="1">
    <location>
        <begin position="635"/>
        <end position="659"/>
    </location>
</feature>
<feature type="region of interest" description="Disordered" evidence="1">
    <location>
        <begin position="572"/>
        <end position="595"/>
    </location>
</feature>
<dbReference type="STRING" id="1397108.IMCC12053_270"/>
<reference evidence="2 3" key="1">
    <citation type="submission" date="2015-05" db="EMBL/GenBank/DDBJ databases">
        <authorList>
            <person name="Wang D.B."/>
            <person name="Wang M."/>
        </authorList>
    </citation>
    <scope>NUCLEOTIDE SEQUENCE [LARGE SCALE GENOMIC DNA]</scope>
    <source>
        <strain evidence="2 3">IMCC 12053</strain>
    </source>
</reference>
<gene>
    <name evidence="2" type="ORF">IMCC12053_270</name>
</gene>
<dbReference type="Gene3D" id="3.20.20.80">
    <property type="entry name" value="Glycosidases"/>
    <property type="match status" value="1"/>
</dbReference>
<dbReference type="EMBL" id="CP012023">
    <property type="protein sequence ID" value="ALI54220.1"/>
    <property type="molecule type" value="Genomic_DNA"/>
</dbReference>
<evidence type="ECO:0000256" key="1">
    <source>
        <dbReference type="SAM" id="MobiDB-lite"/>
    </source>
</evidence>
<dbReference type="OrthoDB" id="5242885at2"/>